<dbReference type="GO" id="GO:0005524">
    <property type="term" value="F:ATP binding"/>
    <property type="evidence" value="ECO:0007669"/>
    <property type="project" value="UniProtKB-KW"/>
</dbReference>
<evidence type="ECO:0000313" key="5">
    <source>
        <dbReference type="EMBL" id="MPN40979.1"/>
    </source>
</evidence>
<dbReference type="EMBL" id="VSSQ01097747">
    <property type="protein sequence ID" value="MPN40979.1"/>
    <property type="molecule type" value="Genomic_DNA"/>
</dbReference>
<organism evidence="5">
    <name type="scientific">bioreactor metagenome</name>
    <dbReference type="NCBI Taxonomy" id="1076179"/>
    <lineage>
        <taxon>unclassified sequences</taxon>
        <taxon>metagenomes</taxon>
        <taxon>ecological metagenomes</taxon>
    </lineage>
</organism>
<proteinExistence type="predicted"/>
<gene>
    <name evidence="5" type="primary">ecfA2_48</name>
    <name evidence="5" type="ORF">SDC9_188519</name>
</gene>
<name>A0A645HRY8_9ZZZZ</name>
<dbReference type="EC" id="3.6.3.-" evidence="5"/>
<protein>
    <submittedName>
        <fullName evidence="5">Energy-coupling factor transporter ATP-binding protein EcfA2</fullName>
        <ecNumber evidence="5">3.6.3.-</ecNumber>
    </submittedName>
</protein>
<dbReference type="Gene3D" id="3.40.50.300">
    <property type="entry name" value="P-loop containing nucleotide triphosphate hydrolases"/>
    <property type="match status" value="1"/>
</dbReference>
<evidence type="ECO:0000256" key="3">
    <source>
        <dbReference type="ARBA" id="ARBA00022840"/>
    </source>
</evidence>
<evidence type="ECO:0000259" key="4">
    <source>
        <dbReference type="Pfam" id="PF13304"/>
    </source>
</evidence>
<dbReference type="InterPro" id="IPR050095">
    <property type="entry name" value="ECF_ABC_transporter_ATP-bd"/>
</dbReference>
<dbReference type="GO" id="GO:0043190">
    <property type="term" value="C:ATP-binding cassette (ABC) transporter complex"/>
    <property type="evidence" value="ECO:0007669"/>
    <property type="project" value="TreeGrafter"/>
</dbReference>
<dbReference type="Pfam" id="PF13304">
    <property type="entry name" value="AAA_21"/>
    <property type="match status" value="1"/>
</dbReference>
<comment type="caution">
    <text evidence="5">The sequence shown here is derived from an EMBL/GenBank/DDBJ whole genome shotgun (WGS) entry which is preliminary data.</text>
</comment>
<dbReference type="PANTHER" id="PTHR43553">
    <property type="entry name" value="HEAVY METAL TRANSPORTER"/>
    <property type="match status" value="1"/>
</dbReference>
<feature type="domain" description="ATPase AAA-type core" evidence="4">
    <location>
        <begin position="15"/>
        <end position="91"/>
    </location>
</feature>
<keyword evidence="3 5" id="KW-0067">ATP-binding</keyword>
<dbReference type="GO" id="GO:0042626">
    <property type="term" value="F:ATPase-coupled transmembrane transporter activity"/>
    <property type="evidence" value="ECO:0007669"/>
    <property type="project" value="TreeGrafter"/>
</dbReference>
<dbReference type="AlphaFoldDB" id="A0A645HRY8"/>
<dbReference type="InterPro" id="IPR003959">
    <property type="entry name" value="ATPase_AAA_core"/>
</dbReference>
<dbReference type="GO" id="GO:0016887">
    <property type="term" value="F:ATP hydrolysis activity"/>
    <property type="evidence" value="ECO:0007669"/>
    <property type="project" value="InterPro"/>
</dbReference>
<evidence type="ECO:0000256" key="2">
    <source>
        <dbReference type="ARBA" id="ARBA00022741"/>
    </source>
</evidence>
<accession>A0A645HRY8</accession>
<keyword evidence="2" id="KW-0547">Nucleotide-binding</keyword>
<dbReference type="InterPro" id="IPR027417">
    <property type="entry name" value="P-loop_NTPase"/>
</dbReference>
<evidence type="ECO:0000256" key="1">
    <source>
        <dbReference type="ARBA" id="ARBA00022448"/>
    </source>
</evidence>
<keyword evidence="5" id="KW-0378">Hydrolase</keyword>
<dbReference type="PANTHER" id="PTHR43553:SF24">
    <property type="entry name" value="ENERGY-COUPLING FACTOR TRANSPORTER ATP-BINDING PROTEIN ECFA1"/>
    <property type="match status" value="1"/>
</dbReference>
<sequence>MEDRAEIEMRCERTLEEFSLDGERDPFSMSRGERQRLVLASILATEPELLLLDEPTTGLDYRECMHIMECISGINKKGATVLMVSHDMEIVQDFAREVMVLNDGELLAHGSTKDILRDGPLLASASLLPPQITELAVRLGAGYENVVTVDDMVSAVKKKREGAE</sequence>
<dbReference type="SUPFAM" id="SSF52540">
    <property type="entry name" value="P-loop containing nucleoside triphosphate hydrolases"/>
    <property type="match status" value="1"/>
</dbReference>
<keyword evidence="1" id="KW-0813">Transport</keyword>
<reference evidence="5" key="1">
    <citation type="submission" date="2019-08" db="EMBL/GenBank/DDBJ databases">
        <authorList>
            <person name="Kucharzyk K."/>
            <person name="Murdoch R.W."/>
            <person name="Higgins S."/>
            <person name="Loffler F."/>
        </authorList>
    </citation>
    <scope>NUCLEOTIDE SEQUENCE</scope>
</reference>